<evidence type="ECO:0000313" key="3">
    <source>
        <dbReference type="Proteomes" id="UP000198280"/>
    </source>
</evidence>
<dbReference type="InterPro" id="IPR029057">
    <property type="entry name" value="PRTase-like"/>
</dbReference>
<keyword evidence="3" id="KW-1185">Reference proteome</keyword>
<feature type="region of interest" description="Disordered" evidence="1">
    <location>
        <begin position="237"/>
        <end position="318"/>
    </location>
</feature>
<proteinExistence type="predicted"/>
<dbReference type="AlphaFoldDB" id="A0A239NI20"/>
<accession>A0A239NI20</accession>
<feature type="compositionally biased region" description="Gly residues" evidence="1">
    <location>
        <begin position="248"/>
        <end position="257"/>
    </location>
</feature>
<name>A0A239NI20_9ACTN</name>
<dbReference type="PANTHER" id="PTHR47505:SF1">
    <property type="entry name" value="DNA UTILIZATION PROTEIN YHGH"/>
    <property type="match status" value="1"/>
</dbReference>
<dbReference type="Gene3D" id="3.40.50.2020">
    <property type="match status" value="1"/>
</dbReference>
<gene>
    <name evidence="2" type="ORF">SAMN05216252_13735</name>
</gene>
<keyword evidence="2" id="KW-0328">Glycosyltransferase</keyword>
<evidence type="ECO:0000313" key="2">
    <source>
        <dbReference type="EMBL" id="SNT54536.1"/>
    </source>
</evidence>
<dbReference type="RefSeq" id="WP_322975719.1">
    <property type="nucleotide sequence ID" value="NZ_FZOF01000037.1"/>
</dbReference>
<dbReference type="Proteomes" id="UP000198280">
    <property type="component" value="Unassembled WGS sequence"/>
</dbReference>
<protein>
    <submittedName>
        <fullName evidence="2">Predicted amidophosphoribosyltransferases</fullName>
    </submittedName>
</protein>
<reference evidence="2 3" key="1">
    <citation type="submission" date="2017-06" db="EMBL/GenBank/DDBJ databases">
        <authorList>
            <person name="Kim H.J."/>
            <person name="Triplett B.A."/>
        </authorList>
    </citation>
    <scope>NUCLEOTIDE SEQUENCE [LARGE SCALE GENOMIC DNA]</scope>
    <source>
        <strain evidence="2 3">CGMCC 4.1858</strain>
    </source>
</reference>
<dbReference type="PANTHER" id="PTHR47505">
    <property type="entry name" value="DNA UTILIZATION PROTEIN YHGH"/>
    <property type="match status" value="1"/>
</dbReference>
<keyword evidence="2" id="KW-0808">Transferase</keyword>
<feature type="compositionally biased region" description="Basic and acidic residues" evidence="1">
    <location>
        <begin position="288"/>
        <end position="305"/>
    </location>
</feature>
<evidence type="ECO:0000256" key="1">
    <source>
        <dbReference type="SAM" id="MobiDB-lite"/>
    </source>
</evidence>
<dbReference type="InterPro" id="IPR051910">
    <property type="entry name" value="ComF/GntX_DNA_util-trans"/>
</dbReference>
<dbReference type="EMBL" id="FZOF01000037">
    <property type="protein sequence ID" value="SNT54536.1"/>
    <property type="molecule type" value="Genomic_DNA"/>
</dbReference>
<feature type="compositionally biased region" description="Basic residues" evidence="1">
    <location>
        <begin position="306"/>
        <end position="318"/>
    </location>
</feature>
<sequence length="318" mass="32651">MSGLLLPAECAGCGAPRTVLCEECGAALHEPGAREVRPDAPPEGLPAVWAATVYADQPRAVLLAHKERGALGLARPLGEALAGAVYAAVRGGGGGGAPETRPREAGLTLTPPTLPPFLLVPVPSSRRAVAARGHDATRRLALAAATDLRRDGLTVRAAAVLRQRRVVSDQSGLGARDRPANLSGALTAVRGADRLLSTAPVVLVDDLMTTGASLAAAARAVEEAGGRVLAAAVVGGPAPLRHPTADRGGLGGLGVRGGRNTPDGRRGRAPGAAAPPRVSRGRGGPHPGPERTLERETESEGQERSRRWRNGHFTRREV</sequence>
<organism evidence="2 3">
    <name type="scientific">Actinacidiphila glaucinigra</name>
    <dbReference type="NCBI Taxonomy" id="235986"/>
    <lineage>
        <taxon>Bacteria</taxon>
        <taxon>Bacillati</taxon>
        <taxon>Actinomycetota</taxon>
        <taxon>Actinomycetes</taxon>
        <taxon>Kitasatosporales</taxon>
        <taxon>Streptomycetaceae</taxon>
        <taxon>Actinacidiphila</taxon>
    </lineage>
</organism>
<dbReference type="SUPFAM" id="SSF53271">
    <property type="entry name" value="PRTase-like"/>
    <property type="match status" value="1"/>
</dbReference>
<dbReference type="GO" id="GO:0016757">
    <property type="term" value="F:glycosyltransferase activity"/>
    <property type="evidence" value="ECO:0007669"/>
    <property type="project" value="UniProtKB-KW"/>
</dbReference>
<feature type="compositionally biased region" description="Low complexity" evidence="1">
    <location>
        <begin position="269"/>
        <end position="278"/>
    </location>
</feature>